<accession>A0AAC9PVZ2</accession>
<gene>
    <name evidence="1" type="ORF">BWR22_04105</name>
</gene>
<sequence>MFKKISITLIIVLFNLLNTYSQVGIGTTNPDDGSSLQIDSTTGAFVPPRMTTEQMNSISTPLDGALVFNTTLNSYCVFKNNNWSSLNNSSIILNKSYSNGNNALQTPDNTYVDFPIGSDDVIATNPNAYEVIGDGRVKIKEEGNYLFSASLSTSNMPSGNKKYILAININGSLVAYLSRGYSSLPSTNYWGTSGNIMYPVSENDIVTFRYVLNNEDSPLHAKFINFGITKLN</sequence>
<dbReference type="RefSeq" id="WP_076732159.1">
    <property type="nucleotide sequence ID" value="NZ_CP019352.1"/>
</dbReference>
<dbReference type="Proteomes" id="UP000187506">
    <property type="component" value="Chromosome"/>
</dbReference>
<reference evidence="1 2" key="1">
    <citation type="submission" date="2017-01" db="EMBL/GenBank/DDBJ databases">
        <title>Complete genome of Lacinutrix venerupis DOK2-8 isolated from seawater in Dokdo.</title>
        <authorList>
            <person name="Chi W.-J."/>
            <person name="Kim J.H."/>
        </authorList>
    </citation>
    <scope>NUCLEOTIDE SEQUENCE [LARGE SCALE GENOMIC DNA]</scope>
    <source>
        <strain evidence="1 2">DOK2-8</strain>
    </source>
</reference>
<keyword evidence="2" id="KW-1185">Reference proteome</keyword>
<evidence type="ECO:0000313" key="2">
    <source>
        <dbReference type="Proteomes" id="UP000187506"/>
    </source>
</evidence>
<organism evidence="1 2">
    <name type="scientific">Lacinutrix venerupis</name>
    <dbReference type="NCBI Taxonomy" id="1486034"/>
    <lineage>
        <taxon>Bacteria</taxon>
        <taxon>Pseudomonadati</taxon>
        <taxon>Bacteroidota</taxon>
        <taxon>Flavobacteriia</taxon>
        <taxon>Flavobacteriales</taxon>
        <taxon>Flavobacteriaceae</taxon>
        <taxon>Lacinutrix</taxon>
    </lineage>
</organism>
<dbReference type="EMBL" id="CP019352">
    <property type="protein sequence ID" value="APX99530.1"/>
    <property type="molecule type" value="Genomic_DNA"/>
</dbReference>
<evidence type="ECO:0008006" key="3">
    <source>
        <dbReference type="Google" id="ProtNLM"/>
    </source>
</evidence>
<dbReference type="AlphaFoldDB" id="A0AAC9PVZ2"/>
<protein>
    <recommendedName>
        <fullName evidence="3">C1q domain-containing protein</fullName>
    </recommendedName>
</protein>
<evidence type="ECO:0000313" key="1">
    <source>
        <dbReference type="EMBL" id="APX99530.1"/>
    </source>
</evidence>
<proteinExistence type="predicted"/>
<name>A0AAC9PVZ2_9FLAO</name>
<dbReference type="KEGG" id="lvn:BWR22_04105"/>